<dbReference type="Proteomes" id="UP000887565">
    <property type="component" value="Unplaced"/>
</dbReference>
<protein>
    <submittedName>
        <fullName evidence="2">Uncharacterized protein</fullName>
    </submittedName>
</protein>
<evidence type="ECO:0000313" key="1">
    <source>
        <dbReference type="Proteomes" id="UP000887565"/>
    </source>
</evidence>
<evidence type="ECO:0000313" key="2">
    <source>
        <dbReference type="WBParaSite" id="nRc.2.0.1.t40674-RA"/>
    </source>
</evidence>
<sequence>MVAHPIIAVKNVFIQPHMDHIILGTIWACKKLRTPTPCMVSSENNSSSISIEPAIIDPHVEHFPVIIINDSNDIIKYEVDQMDNEVPTTSSAASAMDKVNVVETRAKTRQKLATTPQSDLEVPEIPEEDKIVNPADLPNQDQWPIMQQQIADAQKIDPMLDRTHQKVENRIHEHLSDKAIIDTNLDMYKVPATKLPFSSRATFYMWQEAVKRHMCHIDQEAAGSHCSY</sequence>
<reference evidence="2" key="1">
    <citation type="submission" date="2022-11" db="UniProtKB">
        <authorList>
            <consortium name="WormBaseParasite"/>
        </authorList>
    </citation>
    <scope>IDENTIFICATION</scope>
</reference>
<organism evidence="1 2">
    <name type="scientific">Romanomermis culicivorax</name>
    <name type="common">Nematode worm</name>
    <dbReference type="NCBI Taxonomy" id="13658"/>
    <lineage>
        <taxon>Eukaryota</taxon>
        <taxon>Metazoa</taxon>
        <taxon>Ecdysozoa</taxon>
        <taxon>Nematoda</taxon>
        <taxon>Enoplea</taxon>
        <taxon>Dorylaimia</taxon>
        <taxon>Mermithida</taxon>
        <taxon>Mermithoidea</taxon>
        <taxon>Mermithidae</taxon>
        <taxon>Romanomermis</taxon>
    </lineage>
</organism>
<name>A0A915KQC8_ROMCU</name>
<dbReference type="WBParaSite" id="nRc.2.0.1.t40674-RA">
    <property type="protein sequence ID" value="nRc.2.0.1.t40674-RA"/>
    <property type="gene ID" value="nRc.2.0.1.g40674"/>
</dbReference>
<proteinExistence type="predicted"/>
<keyword evidence="1" id="KW-1185">Reference proteome</keyword>
<accession>A0A915KQC8</accession>
<dbReference type="AlphaFoldDB" id="A0A915KQC8"/>